<organism evidence="1 2">
    <name type="scientific">Datura stramonium</name>
    <name type="common">Jimsonweed</name>
    <name type="synonym">Common thornapple</name>
    <dbReference type="NCBI Taxonomy" id="4076"/>
    <lineage>
        <taxon>Eukaryota</taxon>
        <taxon>Viridiplantae</taxon>
        <taxon>Streptophyta</taxon>
        <taxon>Embryophyta</taxon>
        <taxon>Tracheophyta</taxon>
        <taxon>Spermatophyta</taxon>
        <taxon>Magnoliopsida</taxon>
        <taxon>eudicotyledons</taxon>
        <taxon>Gunneridae</taxon>
        <taxon>Pentapetalae</taxon>
        <taxon>asterids</taxon>
        <taxon>lamiids</taxon>
        <taxon>Solanales</taxon>
        <taxon>Solanaceae</taxon>
        <taxon>Solanoideae</taxon>
        <taxon>Datureae</taxon>
        <taxon>Datura</taxon>
    </lineage>
</organism>
<name>A0ABS8V695_DATST</name>
<dbReference type="Proteomes" id="UP000823775">
    <property type="component" value="Unassembled WGS sequence"/>
</dbReference>
<dbReference type="Gene3D" id="3.40.50.1820">
    <property type="entry name" value="alpha/beta hydrolase"/>
    <property type="match status" value="2"/>
</dbReference>
<dbReference type="PANTHER" id="PTHR43689:SF53">
    <property type="entry name" value="ALPHA_BETA-HYDROLASES SUPERFAMILY PROTEIN"/>
    <property type="match status" value="1"/>
</dbReference>
<proteinExistence type="predicted"/>
<dbReference type="InterPro" id="IPR029058">
    <property type="entry name" value="AB_hydrolase_fold"/>
</dbReference>
<comment type="caution">
    <text evidence="1">The sequence shown here is derived from an EMBL/GenBank/DDBJ whole genome shotgun (WGS) entry which is preliminary data.</text>
</comment>
<dbReference type="PANTHER" id="PTHR43689">
    <property type="entry name" value="HYDROLASE"/>
    <property type="match status" value="1"/>
</dbReference>
<dbReference type="EMBL" id="JACEIK010003486">
    <property type="protein sequence ID" value="MCD9641892.1"/>
    <property type="molecule type" value="Genomic_DNA"/>
</dbReference>
<keyword evidence="2" id="KW-1185">Reference proteome</keyword>
<dbReference type="SUPFAM" id="SSF53474">
    <property type="entry name" value="alpha/beta-Hydrolases"/>
    <property type="match status" value="1"/>
</dbReference>
<sequence>MALQMKEPLVLEKNHIYKELEEDVTPSGVFARGLYTARTQCGTGGLLPSDTSIVATVVLPALVHGFGANSDHWEKNLPVLAQSHRVFSIDLIGLVGLQAAVMEPQLCRGILLLNISLRMLHITKQPWFGRPLIKAFQNLLRNTVLKFFFKSVATPESVKNILCQCYYDTSQVTDELVQAILLPGLEPGAVDVFLDVLFWWHGVTRDPWEPIDPGGRAYGKFDTVEDFVVLPNVGHCPQDEAPHLVNPLVESFVARHASIENCIA</sequence>
<evidence type="ECO:0000313" key="2">
    <source>
        <dbReference type="Proteomes" id="UP000823775"/>
    </source>
</evidence>
<accession>A0ABS8V695</accession>
<gene>
    <name evidence="1" type="ORF">HAX54_028374</name>
</gene>
<protein>
    <submittedName>
        <fullName evidence="1">Uncharacterized protein</fullName>
    </submittedName>
</protein>
<evidence type="ECO:0000313" key="1">
    <source>
        <dbReference type="EMBL" id="MCD9641892.1"/>
    </source>
</evidence>
<reference evidence="1 2" key="1">
    <citation type="journal article" date="2021" name="BMC Genomics">
        <title>Datura genome reveals duplications of psychoactive alkaloid biosynthetic genes and high mutation rate following tissue culture.</title>
        <authorList>
            <person name="Rajewski A."/>
            <person name="Carter-House D."/>
            <person name="Stajich J."/>
            <person name="Litt A."/>
        </authorList>
    </citation>
    <scope>NUCLEOTIDE SEQUENCE [LARGE SCALE GENOMIC DNA]</scope>
    <source>
        <strain evidence="1">AR-01</strain>
    </source>
</reference>